<dbReference type="Gene3D" id="3.40.50.10140">
    <property type="entry name" value="Toll/interleukin-1 receptor homology (TIR) domain"/>
    <property type="match status" value="1"/>
</dbReference>
<dbReference type="InterPro" id="IPR000372">
    <property type="entry name" value="LRRNT"/>
</dbReference>
<keyword evidence="6 7" id="KW-0472">Membrane</keyword>
<comment type="subcellular location">
    <subcellularLocation>
        <location evidence="1">Membrane</location>
        <topology evidence="1">Single-pass membrane protein</topology>
    </subcellularLocation>
</comment>
<protein>
    <submittedName>
        <fullName evidence="10">Protein toll</fullName>
    </submittedName>
</protein>
<dbReference type="GeneID" id="108016051"/>
<dbReference type="SUPFAM" id="SSF52058">
    <property type="entry name" value="L domain-like"/>
    <property type="match status" value="1"/>
</dbReference>
<dbReference type="InterPro" id="IPR035897">
    <property type="entry name" value="Toll_tir_struct_dom_sf"/>
</dbReference>
<evidence type="ECO:0000256" key="6">
    <source>
        <dbReference type="ARBA" id="ARBA00023136"/>
    </source>
</evidence>
<name>A0AB39ZL31_DROSZ</name>
<dbReference type="Pfam" id="PF13676">
    <property type="entry name" value="TIR_2"/>
    <property type="match status" value="1"/>
</dbReference>
<dbReference type="GO" id="GO:0038023">
    <property type="term" value="F:signaling receptor activity"/>
    <property type="evidence" value="ECO:0007669"/>
    <property type="project" value="TreeGrafter"/>
</dbReference>
<keyword evidence="5 7" id="KW-1133">Transmembrane helix</keyword>
<dbReference type="SUPFAM" id="SSF52200">
    <property type="entry name" value="Toll/Interleukin receptor TIR domain"/>
    <property type="match status" value="1"/>
</dbReference>
<evidence type="ECO:0000256" key="4">
    <source>
        <dbReference type="ARBA" id="ARBA00022729"/>
    </source>
</evidence>
<keyword evidence="2" id="KW-0433">Leucine-rich repeat</keyword>
<evidence type="ECO:0000256" key="2">
    <source>
        <dbReference type="ARBA" id="ARBA00022614"/>
    </source>
</evidence>
<dbReference type="GO" id="GO:0005886">
    <property type="term" value="C:plasma membrane"/>
    <property type="evidence" value="ECO:0007669"/>
    <property type="project" value="TreeGrafter"/>
</dbReference>
<keyword evidence="4" id="KW-0732">Signal</keyword>
<gene>
    <name evidence="10" type="primary">Toll-4</name>
</gene>
<dbReference type="PANTHER" id="PTHR24365:SF530">
    <property type="entry name" value="MSTPROX-RELATED"/>
    <property type="match status" value="1"/>
</dbReference>
<sequence length="815" mass="95009">LQATLKYLIIHVNNKVDMKTFENFHALEIVQLYAYKAYKNVTAFLCHPGRNECHFTLGINGISCPFKCSCIYNQHDRIFEINCSQQNHSLIPPLPVPIIGKAVLFLQQNQLFQLPDNSLEGYDNLKGLDVSQNQLTSLSTSRLPKALETLDISFNQFTTLSQDVVAYVESLSSFKQFGNKWIIYCDEHYLIDYFWKNAQWIKIKDSKFNLVMEFMNITAKASYLPPFFVPNFSDFYWEASEDHILNTFGESELYFTLKLVEELKNAIWLFEGEYDEFILYHLNATCPYRCTCCIERQTGQFIINCTNASLEYYPRLPYLIPYNTTLYLDGNDIKRLTSPENLIITGLASIQKLHMSNNRLTEIPHHLLPENITYLDLRNNFLMTLDDEVVEFLTYRENITELKLSGNPWEFYCNAKTFLSFLREREPMEYETVLRRVNITQDKCPEECVCCIDTSNSEPVSLTIDCSGKGLRQIPPLPTPRIGQTTLIFERNILKEWPSSSLPGYSSVARFYLAHNQLSHIDQLPSNVDHLDINYNNFTVLSERVRGFLENRSISSPMKLVLSGNPWTCSCEESDFLKFVKERAKNIINASAVQCGDSGKSLIEVEEIELCPSVLIYYTSFAISLLIIAISINAFICFRRSILIWFYEHEIFLGLAARRELDQNKKFDAFLSFTHQDEELITEFVDRLENGKHKFRLCFYLRDWLVGESIPDCINQSVKDSRRKMTKNFLKSTWGRLEFRMALHATSKDRCKRLIVVLYPDVENFDELDSELRAYMVLNTYLKRDNPNFWNKLIYSMPHVMLRQQLLRNPSETRV</sequence>
<evidence type="ECO:0000313" key="10">
    <source>
        <dbReference type="RefSeq" id="XP_016938169.3"/>
    </source>
</evidence>
<evidence type="ECO:0000256" key="1">
    <source>
        <dbReference type="ARBA" id="ARBA00004167"/>
    </source>
</evidence>
<evidence type="ECO:0000259" key="8">
    <source>
        <dbReference type="PROSITE" id="PS50104"/>
    </source>
</evidence>
<keyword evidence="3 7" id="KW-0812">Transmembrane</keyword>
<evidence type="ECO:0000256" key="5">
    <source>
        <dbReference type="ARBA" id="ARBA00022989"/>
    </source>
</evidence>
<dbReference type="PANTHER" id="PTHR24365">
    <property type="entry name" value="TOLL-LIKE RECEPTOR"/>
    <property type="match status" value="1"/>
</dbReference>
<dbReference type="PROSITE" id="PS50104">
    <property type="entry name" value="TIR"/>
    <property type="match status" value="1"/>
</dbReference>
<dbReference type="SMART" id="SM00364">
    <property type="entry name" value="LRR_BAC"/>
    <property type="match status" value="5"/>
</dbReference>
<feature type="non-terminal residue" evidence="10">
    <location>
        <position position="1"/>
    </location>
</feature>
<dbReference type="Gene3D" id="3.80.10.10">
    <property type="entry name" value="Ribonuclease Inhibitor"/>
    <property type="match status" value="3"/>
</dbReference>
<feature type="transmembrane region" description="Helical" evidence="7">
    <location>
        <begin position="615"/>
        <end position="638"/>
    </location>
</feature>
<accession>A0AB39ZL31</accession>
<dbReference type="AlphaFoldDB" id="A0AB39ZL31"/>
<keyword evidence="9" id="KW-1185">Reference proteome</keyword>
<feature type="domain" description="TIR" evidence="8">
    <location>
        <begin position="665"/>
        <end position="797"/>
    </location>
</feature>
<organism evidence="9 10">
    <name type="scientific">Drosophila suzukii</name>
    <name type="common">Spotted-wing drosophila fruit fly</name>
    <dbReference type="NCBI Taxonomy" id="28584"/>
    <lineage>
        <taxon>Eukaryota</taxon>
        <taxon>Metazoa</taxon>
        <taxon>Ecdysozoa</taxon>
        <taxon>Arthropoda</taxon>
        <taxon>Hexapoda</taxon>
        <taxon>Insecta</taxon>
        <taxon>Pterygota</taxon>
        <taxon>Neoptera</taxon>
        <taxon>Endopterygota</taxon>
        <taxon>Diptera</taxon>
        <taxon>Brachycera</taxon>
        <taxon>Muscomorpha</taxon>
        <taxon>Ephydroidea</taxon>
        <taxon>Drosophilidae</taxon>
        <taxon>Drosophila</taxon>
        <taxon>Sophophora</taxon>
    </lineage>
</organism>
<evidence type="ECO:0000256" key="3">
    <source>
        <dbReference type="ARBA" id="ARBA00022692"/>
    </source>
</evidence>
<dbReference type="InterPro" id="IPR032675">
    <property type="entry name" value="LRR_dom_sf"/>
</dbReference>
<dbReference type="SMART" id="SM00255">
    <property type="entry name" value="TIR"/>
    <property type="match status" value="1"/>
</dbReference>
<evidence type="ECO:0000313" key="9">
    <source>
        <dbReference type="Proteomes" id="UP001652628"/>
    </source>
</evidence>
<dbReference type="Proteomes" id="UP001652628">
    <property type="component" value="Chromosome 2L"/>
</dbReference>
<dbReference type="SMART" id="SM00013">
    <property type="entry name" value="LRRNT"/>
    <property type="match status" value="3"/>
</dbReference>
<dbReference type="RefSeq" id="XP_016938169.3">
    <property type="nucleotide sequence ID" value="XM_017082680.3"/>
</dbReference>
<reference evidence="10" key="1">
    <citation type="submission" date="2025-08" db="UniProtKB">
        <authorList>
            <consortium name="RefSeq"/>
        </authorList>
    </citation>
    <scope>IDENTIFICATION</scope>
</reference>
<proteinExistence type="predicted"/>
<dbReference type="InterPro" id="IPR000157">
    <property type="entry name" value="TIR_dom"/>
</dbReference>
<evidence type="ECO:0000256" key="7">
    <source>
        <dbReference type="SAM" id="Phobius"/>
    </source>
</evidence>
<dbReference type="GO" id="GO:0007165">
    <property type="term" value="P:signal transduction"/>
    <property type="evidence" value="ECO:0007669"/>
    <property type="project" value="InterPro"/>
</dbReference>